<feature type="region of interest" description="Disordered" evidence="1">
    <location>
        <begin position="65"/>
        <end position="100"/>
    </location>
</feature>
<dbReference type="InterPro" id="IPR035965">
    <property type="entry name" value="PAS-like_dom_sf"/>
</dbReference>
<dbReference type="CDD" id="cd00130">
    <property type="entry name" value="PAS"/>
    <property type="match status" value="1"/>
</dbReference>
<name>A0A2W5T8C3_9BACT</name>
<dbReference type="InterPro" id="IPR000014">
    <property type="entry name" value="PAS"/>
</dbReference>
<reference evidence="3 4" key="1">
    <citation type="submission" date="2017-08" db="EMBL/GenBank/DDBJ databases">
        <title>Infants hospitalized years apart are colonized by the same room-sourced microbial strains.</title>
        <authorList>
            <person name="Brooks B."/>
            <person name="Olm M.R."/>
            <person name="Firek B.A."/>
            <person name="Baker R."/>
            <person name="Thomas B.C."/>
            <person name="Morowitz M.J."/>
            <person name="Banfield J.F."/>
        </authorList>
    </citation>
    <scope>NUCLEOTIDE SEQUENCE [LARGE SCALE GENOMIC DNA]</scope>
    <source>
        <strain evidence="3">S2_003_000_R2_14</strain>
    </source>
</reference>
<dbReference type="InterPro" id="IPR013767">
    <property type="entry name" value="PAS_fold"/>
</dbReference>
<dbReference type="Proteomes" id="UP000249061">
    <property type="component" value="Unassembled WGS sequence"/>
</dbReference>
<evidence type="ECO:0000256" key="1">
    <source>
        <dbReference type="SAM" id="MobiDB-lite"/>
    </source>
</evidence>
<dbReference type="EMBL" id="QFQP01000029">
    <property type="protein sequence ID" value="PZR07735.1"/>
    <property type="molecule type" value="Genomic_DNA"/>
</dbReference>
<dbReference type="GO" id="GO:0006355">
    <property type="term" value="P:regulation of DNA-templated transcription"/>
    <property type="evidence" value="ECO:0007669"/>
    <property type="project" value="InterPro"/>
</dbReference>
<dbReference type="PROSITE" id="PS50112">
    <property type="entry name" value="PAS"/>
    <property type="match status" value="1"/>
</dbReference>
<feature type="compositionally biased region" description="Basic and acidic residues" evidence="1">
    <location>
        <begin position="65"/>
        <end position="76"/>
    </location>
</feature>
<dbReference type="Gene3D" id="3.30.450.20">
    <property type="entry name" value="PAS domain"/>
    <property type="match status" value="1"/>
</dbReference>
<sequence length="100" mass="11146">MTELAISYDETFDAAPVAMLVVDGNGEIVAINRQLEALFGYSRAELLRQPVERLIDGVDASRHRASRNEYLTRPEARPMGAGRDLYGRHRDGGGSRWRSA</sequence>
<dbReference type="Pfam" id="PF00989">
    <property type="entry name" value="PAS"/>
    <property type="match status" value="1"/>
</dbReference>
<evidence type="ECO:0000313" key="3">
    <source>
        <dbReference type="EMBL" id="PZR07735.1"/>
    </source>
</evidence>
<proteinExistence type="predicted"/>
<gene>
    <name evidence="3" type="ORF">DI536_26885</name>
</gene>
<evidence type="ECO:0000313" key="4">
    <source>
        <dbReference type="Proteomes" id="UP000249061"/>
    </source>
</evidence>
<dbReference type="AlphaFoldDB" id="A0A2W5T8C3"/>
<dbReference type="SUPFAM" id="SSF55785">
    <property type="entry name" value="PYP-like sensor domain (PAS domain)"/>
    <property type="match status" value="1"/>
</dbReference>
<dbReference type="SMART" id="SM00091">
    <property type="entry name" value="PAS"/>
    <property type="match status" value="1"/>
</dbReference>
<comment type="caution">
    <text evidence="3">The sequence shown here is derived from an EMBL/GenBank/DDBJ whole genome shotgun (WGS) entry which is preliminary data.</text>
</comment>
<feature type="domain" description="PAS" evidence="2">
    <location>
        <begin position="8"/>
        <end position="47"/>
    </location>
</feature>
<dbReference type="NCBIfam" id="TIGR00229">
    <property type="entry name" value="sensory_box"/>
    <property type="match status" value="1"/>
</dbReference>
<evidence type="ECO:0000259" key="2">
    <source>
        <dbReference type="PROSITE" id="PS50112"/>
    </source>
</evidence>
<protein>
    <recommendedName>
        <fullName evidence="2">PAS domain-containing protein</fullName>
    </recommendedName>
</protein>
<accession>A0A2W5T8C3</accession>
<organism evidence="3 4">
    <name type="scientific">Archangium gephyra</name>
    <dbReference type="NCBI Taxonomy" id="48"/>
    <lineage>
        <taxon>Bacteria</taxon>
        <taxon>Pseudomonadati</taxon>
        <taxon>Myxococcota</taxon>
        <taxon>Myxococcia</taxon>
        <taxon>Myxococcales</taxon>
        <taxon>Cystobacterineae</taxon>
        <taxon>Archangiaceae</taxon>
        <taxon>Archangium</taxon>
    </lineage>
</organism>